<dbReference type="PANTHER" id="PTHR39190">
    <property type="entry name" value="FLAGELLAR ASSEMBLY FACTOR FLIW"/>
    <property type="match status" value="1"/>
</dbReference>
<gene>
    <name evidence="4" type="ORF">A7J15_11240</name>
</gene>
<protein>
    <submittedName>
        <fullName evidence="4">Flagellar assembly protein FliW</fullName>
    </submittedName>
</protein>
<dbReference type="InterPro" id="IPR024046">
    <property type="entry name" value="Flagellar_assmbl_FliW_dom_sf"/>
</dbReference>
<keyword evidence="3" id="KW-0810">Translation regulation</keyword>
<dbReference type="RefSeq" id="WP_067028007.1">
    <property type="nucleotide sequence ID" value="NZ_JRNY01000010.1"/>
</dbReference>
<organism evidence="4 5">
    <name type="scientific">Microbacterium sediminis</name>
    <dbReference type="NCBI Taxonomy" id="904291"/>
    <lineage>
        <taxon>Bacteria</taxon>
        <taxon>Bacillati</taxon>
        <taxon>Actinomycetota</taxon>
        <taxon>Actinomycetes</taxon>
        <taxon>Micrococcales</taxon>
        <taxon>Microbacteriaceae</taxon>
        <taxon>Microbacterium</taxon>
    </lineage>
</organism>
<evidence type="ECO:0000256" key="1">
    <source>
        <dbReference type="ARBA" id="ARBA00022490"/>
    </source>
</evidence>
<keyword evidence="2" id="KW-1005">Bacterial flagellum biogenesis</keyword>
<dbReference type="GO" id="GO:0006417">
    <property type="term" value="P:regulation of translation"/>
    <property type="evidence" value="ECO:0007669"/>
    <property type="project" value="UniProtKB-KW"/>
</dbReference>
<keyword evidence="5" id="KW-1185">Reference proteome</keyword>
<evidence type="ECO:0000256" key="3">
    <source>
        <dbReference type="ARBA" id="ARBA00022845"/>
    </source>
</evidence>
<keyword evidence="4" id="KW-0282">Flagellum</keyword>
<proteinExistence type="predicted"/>
<dbReference type="OrthoDB" id="3268119at2"/>
<evidence type="ECO:0000256" key="2">
    <source>
        <dbReference type="ARBA" id="ARBA00022795"/>
    </source>
</evidence>
<keyword evidence="1" id="KW-0963">Cytoplasm</keyword>
<dbReference type="EMBL" id="LXMD01000001">
    <property type="protein sequence ID" value="OCG76551.1"/>
    <property type="molecule type" value="Genomic_DNA"/>
</dbReference>
<dbReference type="InterPro" id="IPR003775">
    <property type="entry name" value="Flagellar_assembly_factor_FliW"/>
</dbReference>
<name>A0A1B9NIY5_9MICO</name>
<dbReference type="AlphaFoldDB" id="A0A1B9NIY5"/>
<dbReference type="Proteomes" id="UP000093355">
    <property type="component" value="Unassembled WGS sequence"/>
</dbReference>
<keyword evidence="4" id="KW-0966">Cell projection</keyword>
<evidence type="ECO:0000313" key="5">
    <source>
        <dbReference type="Proteomes" id="UP000093355"/>
    </source>
</evidence>
<dbReference type="SUPFAM" id="SSF141457">
    <property type="entry name" value="BH3618-like"/>
    <property type="match status" value="1"/>
</dbReference>
<comment type="caution">
    <text evidence="4">The sequence shown here is derived from an EMBL/GenBank/DDBJ whole genome shotgun (WGS) entry which is preliminary data.</text>
</comment>
<keyword evidence="4" id="KW-0969">Cilium</keyword>
<accession>A0A1B9NIY5</accession>
<dbReference type="Gene3D" id="2.30.290.10">
    <property type="entry name" value="BH3618-like"/>
    <property type="match status" value="1"/>
</dbReference>
<dbReference type="Pfam" id="PF02623">
    <property type="entry name" value="FliW"/>
    <property type="match status" value="1"/>
</dbReference>
<reference evidence="4 5" key="1">
    <citation type="submission" date="2016-05" db="EMBL/GenBank/DDBJ databases">
        <authorList>
            <person name="Lavstsen T."/>
            <person name="Jespersen J.S."/>
        </authorList>
    </citation>
    <scope>NUCLEOTIDE SEQUENCE [LARGE SCALE GENOMIC DNA]</scope>
    <source>
        <strain evidence="4 5">YLB-01</strain>
    </source>
</reference>
<dbReference type="GO" id="GO:0044780">
    <property type="term" value="P:bacterial-type flagellum assembly"/>
    <property type="evidence" value="ECO:0007669"/>
    <property type="project" value="InterPro"/>
</dbReference>
<dbReference type="PANTHER" id="PTHR39190:SF1">
    <property type="entry name" value="FLAGELLAR ASSEMBLY FACTOR FLIW"/>
    <property type="match status" value="1"/>
</dbReference>
<dbReference type="STRING" id="904291.A7J15_11240"/>
<sequence length="123" mass="12506">MSAAVSFVAPPPGLDPHTDFELAPVDGADGLFSLRAAAQPELRMYLVDPRGVVADYAPVLTDEQADAISLTSADDALVLVVANPGADGVHVNLLAPVVVNTATGAAAQVILEGQDLPVRAPLA</sequence>
<evidence type="ECO:0000313" key="4">
    <source>
        <dbReference type="EMBL" id="OCG76551.1"/>
    </source>
</evidence>